<organism evidence="7 8">
    <name type="scientific">Microbacterium pumilum</name>
    <dbReference type="NCBI Taxonomy" id="344165"/>
    <lineage>
        <taxon>Bacteria</taxon>
        <taxon>Bacillati</taxon>
        <taxon>Actinomycetota</taxon>
        <taxon>Actinomycetes</taxon>
        <taxon>Micrococcales</taxon>
        <taxon>Microbacteriaceae</taxon>
        <taxon>Microbacterium</taxon>
    </lineage>
</organism>
<dbReference type="PANTHER" id="PTHR43085">
    <property type="entry name" value="HEXOKINASE FAMILY MEMBER"/>
    <property type="match status" value="1"/>
</dbReference>
<proteinExistence type="inferred from homology"/>
<dbReference type="CDD" id="cd01167">
    <property type="entry name" value="bac_FRK"/>
    <property type="match status" value="1"/>
</dbReference>
<comment type="similarity">
    <text evidence="1">Belongs to the carbohydrate kinase PfkB family.</text>
</comment>
<evidence type="ECO:0000259" key="6">
    <source>
        <dbReference type="Pfam" id="PF00294"/>
    </source>
</evidence>
<evidence type="ECO:0000256" key="5">
    <source>
        <dbReference type="ARBA" id="ARBA00022840"/>
    </source>
</evidence>
<sequence>MAIERERPADYANVGALVVGEALVDEVDNGRGTVAHAGGSPYNVAIGLARLGVPTLLHTAFGDDDRGALLREHAAASGVALTEESLTDGITSFARAVIDRTGAASYDFTVTWRPSPLELVAIPPLVHVGSIAAVMPPGSDLVADVVAELRPTSLISLDPNVRPQLIAEKEDARARLEGLIDLADLIKVSDEDLEWLYPGKDVEETAADWLGRGPDLVVVTRGRHGATGFSQWGVHDSTPIETEVVDTIGAGDSFTAGLLSGLMTAGAAAHLGRLARLAVEQIEEALSFATRCAAVTVSRAGSQPPWKNELD</sequence>
<keyword evidence="4 7" id="KW-0418">Kinase</keyword>
<dbReference type="PROSITE" id="PS00584">
    <property type="entry name" value="PFKB_KINASES_2"/>
    <property type="match status" value="1"/>
</dbReference>
<dbReference type="GO" id="GO:0016301">
    <property type="term" value="F:kinase activity"/>
    <property type="evidence" value="ECO:0007669"/>
    <property type="project" value="UniProtKB-KW"/>
</dbReference>
<comment type="caution">
    <text evidence="7">The sequence shown here is derived from an EMBL/GenBank/DDBJ whole genome shotgun (WGS) entry which is preliminary data.</text>
</comment>
<evidence type="ECO:0000256" key="1">
    <source>
        <dbReference type="ARBA" id="ARBA00010688"/>
    </source>
</evidence>
<keyword evidence="5" id="KW-0067">ATP-binding</keyword>
<dbReference type="InterPro" id="IPR050306">
    <property type="entry name" value="PfkB_Carbo_kinase"/>
</dbReference>
<dbReference type="EMBL" id="BAAAOH010000001">
    <property type="protein sequence ID" value="GAA1972318.1"/>
    <property type="molecule type" value="Genomic_DNA"/>
</dbReference>
<feature type="domain" description="Carbohydrate kinase PfkB" evidence="6">
    <location>
        <begin position="25"/>
        <end position="306"/>
    </location>
</feature>
<reference evidence="8" key="1">
    <citation type="journal article" date="2019" name="Int. J. Syst. Evol. Microbiol.">
        <title>The Global Catalogue of Microorganisms (GCM) 10K type strain sequencing project: providing services to taxonomists for standard genome sequencing and annotation.</title>
        <authorList>
            <consortium name="The Broad Institute Genomics Platform"/>
            <consortium name="The Broad Institute Genome Sequencing Center for Infectious Disease"/>
            <person name="Wu L."/>
            <person name="Ma J."/>
        </authorList>
    </citation>
    <scope>NUCLEOTIDE SEQUENCE [LARGE SCALE GENOMIC DNA]</scope>
    <source>
        <strain evidence="8">JCM 14902</strain>
    </source>
</reference>
<dbReference type="Proteomes" id="UP001500326">
    <property type="component" value="Unassembled WGS sequence"/>
</dbReference>
<name>A0ABP5D287_9MICO</name>
<evidence type="ECO:0000313" key="8">
    <source>
        <dbReference type="Proteomes" id="UP001500326"/>
    </source>
</evidence>
<dbReference type="Pfam" id="PF00294">
    <property type="entry name" value="PfkB"/>
    <property type="match status" value="1"/>
</dbReference>
<dbReference type="SUPFAM" id="SSF53613">
    <property type="entry name" value="Ribokinase-like"/>
    <property type="match status" value="1"/>
</dbReference>
<dbReference type="RefSeq" id="WP_344057359.1">
    <property type="nucleotide sequence ID" value="NZ_BAAAOH010000001.1"/>
</dbReference>
<dbReference type="InterPro" id="IPR029056">
    <property type="entry name" value="Ribokinase-like"/>
</dbReference>
<accession>A0ABP5D287</accession>
<evidence type="ECO:0000256" key="4">
    <source>
        <dbReference type="ARBA" id="ARBA00022777"/>
    </source>
</evidence>
<dbReference type="InterPro" id="IPR011611">
    <property type="entry name" value="PfkB_dom"/>
</dbReference>
<protein>
    <submittedName>
        <fullName evidence="7">Carbohydrate kinase</fullName>
    </submittedName>
</protein>
<keyword evidence="8" id="KW-1185">Reference proteome</keyword>
<evidence type="ECO:0000313" key="7">
    <source>
        <dbReference type="EMBL" id="GAA1972318.1"/>
    </source>
</evidence>
<evidence type="ECO:0000256" key="2">
    <source>
        <dbReference type="ARBA" id="ARBA00022679"/>
    </source>
</evidence>
<evidence type="ECO:0000256" key="3">
    <source>
        <dbReference type="ARBA" id="ARBA00022741"/>
    </source>
</evidence>
<dbReference type="Gene3D" id="3.40.1190.20">
    <property type="match status" value="1"/>
</dbReference>
<dbReference type="PANTHER" id="PTHR43085:SF1">
    <property type="entry name" value="PSEUDOURIDINE KINASE-RELATED"/>
    <property type="match status" value="1"/>
</dbReference>
<keyword evidence="2" id="KW-0808">Transferase</keyword>
<gene>
    <name evidence="7" type="ORF">GCM10009777_00340</name>
</gene>
<dbReference type="InterPro" id="IPR002173">
    <property type="entry name" value="Carboh/pur_kinase_PfkB_CS"/>
</dbReference>
<keyword evidence="3" id="KW-0547">Nucleotide-binding</keyword>
<dbReference type="PROSITE" id="PS00583">
    <property type="entry name" value="PFKB_KINASES_1"/>
    <property type="match status" value="1"/>
</dbReference>